<dbReference type="Gene3D" id="1.10.340.70">
    <property type="match status" value="1"/>
</dbReference>
<sequence>MKMLQITPQGNDNALNVDDDDYTNNNYSNLPRLDNIPTPQELVLMVNLLDSCEVVTSANVRRSSRKPTLIQVLYWVRWWWPSQDPGGVYSAYFIRRHELSIANGCLLWYTCVAISEGSRASVLDLLHYTHLGMTTIKATARSYVWWPGIEEDIEGIVKKCPKCVTRQHSPAAELRPWEWPSTPWSRSHVDHAGPFMDKLFLILIDSISKWFEMKIVPNTSTAAIVDALNTIFATHSLARKKSYDASLHIPG</sequence>
<dbReference type="Proteomes" id="UP001487740">
    <property type="component" value="Unassembled WGS sequence"/>
</dbReference>
<dbReference type="InterPro" id="IPR036397">
    <property type="entry name" value="RNaseH_sf"/>
</dbReference>
<dbReference type="GO" id="GO:0003964">
    <property type="term" value="F:RNA-directed DNA polymerase activity"/>
    <property type="evidence" value="ECO:0007669"/>
    <property type="project" value="UniProtKB-EC"/>
</dbReference>
<comment type="caution">
    <text evidence="3">The sequence shown here is derived from an EMBL/GenBank/DDBJ whole genome shotgun (WGS) entry which is preliminary data.</text>
</comment>
<organism evidence="3 4">
    <name type="scientific">Scylla paramamosain</name>
    <name type="common">Mud crab</name>
    <dbReference type="NCBI Taxonomy" id="85552"/>
    <lineage>
        <taxon>Eukaryota</taxon>
        <taxon>Metazoa</taxon>
        <taxon>Ecdysozoa</taxon>
        <taxon>Arthropoda</taxon>
        <taxon>Crustacea</taxon>
        <taxon>Multicrustacea</taxon>
        <taxon>Malacostraca</taxon>
        <taxon>Eumalacostraca</taxon>
        <taxon>Eucarida</taxon>
        <taxon>Decapoda</taxon>
        <taxon>Pleocyemata</taxon>
        <taxon>Brachyura</taxon>
        <taxon>Eubrachyura</taxon>
        <taxon>Portunoidea</taxon>
        <taxon>Portunidae</taxon>
        <taxon>Portuninae</taxon>
        <taxon>Scylla</taxon>
    </lineage>
</organism>
<gene>
    <name evidence="3" type="ORF">O3P69_003789</name>
</gene>
<keyword evidence="4" id="KW-1185">Reference proteome</keyword>
<evidence type="ECO:0000313" key="4">
    <source>
        <dbReference type="Proteomes" id="UP001487740"/>
    </source>
</evidence>
<dbReference type="Pfam" id="PF17921">
    <property type="entry name" value="Integrase_H2C2"/>
    <property type="match status" value="1"/>
</dbReference>
<reference evidence="3 4" key="1">
    <citation type="submission" date="2023-03" db="EMBL/GenBank/DDBJ databases">
        <title>High-quality genome of Scylla paramamosain provides insights in environmental adaptation.</title>
        <authorList>
            <person name="Zhang L."/>
        </authorList>
    </citation>
    <scope>NUCLEOTIDE SEQUENCE [LARGE SCALE GENOMIC DNA]</scope>
    <source>
        <strain evidence="3">LZ_2023a</strain>
        <tissue evidence="3">Muscle</tissue>
    </source>
</reference>
<dbReference type="PANTHER" id="PTHR37984">
    <property type="entry name" value="PROTEIN CBG26694"/>
    <property type="match status" value="1"/>
</dbReference>
<dbReference type="InterPro" id="IPR050951">
    <property type="entry name" value="Retrovirus_Pol_polyprotein"/>
</dbReference>
<dbReference type="EMBL" id="JARAKH010000012">
    <property type="protein sequence ID" value="KAK8398102.1"/>
    <property type="molecule type" value="Genomic_DNA"/>
</dbReference>
<feature type="domain" description="Integrase zinc-binding" evidence="2">
    <location>
        <begin position="118"/>
        <end position="168"/>
    </location>
</feature>
<accession>A0AAW0UIT7</accession>
<dbReference type="EC" id="2.7.7.49" evidence="1"/>
<dbReference type="InterPro" id="IPR041588">
    <property type="entry name" value="Integrase_H2C2"/>
</dbReference>
<evidence type="ECO:0000256" key="1">
    <source>
        <dbReference type="ARBA" id="ARBA00012493"/>
    </source>
</evidence>
<dbReference type="GO" id="GO:0003676">
    <property type="term" value="F:nucleic acid binding"/>
    <property type="evidence" value="ECO:0007669"/>
    <property type="project" value="InterPro"/>
</dbReference>
<dbReference type="Gene3D" id="3.30.420.10">
    <property type="entry name" value="Ribonuclease H-like superfamily/Ribonuclease H"/>
    <property type="match status" value="1"/>
</dbReference>
<name>A0AAW0UIT7_SCYPA</name>
<proteinExistence type="predicted"/>
<protein>
    <recommendedName>
        <fullName evidence="1">RNA-directed DNA polymerase</fullName>
        <ecNumber evidence="1">2.7.7.49</ecNumber>
    </recommendedName>
</protein>
<dbReference type="AlphaFoldDB" id="A0AAW0UIT7"/>
<evidence type="ECO:0000259" key="2">
    <source>
        <dbReference type="Pfam" id="PF17921"/>
    </source>
</evidence>
<dbReference type="PANTHER" id="PTHR37984:SF5">
    <property type="entry name" value="PROTEIN NYNRIN-LIKE"/>
    <property type="match status" value="1"/>
</dbReference>
<evidence type="ECO:0000313" key="3">
    <source>
        <dbReference type="EMBL" id="KAK8398102.1"/>
    </source>
</evidence>